<reference evidence="2 3" key="1">
    <citation type="submission" date="2019-11" db="EMBL/GenBank/DDBJ databases">
        <title>Whole-genome sequence of a the green, strictly anaerobic photosynthetic bacterium Heliobacillus mobilis DSM 6151.</title>
        <authorList>
            <person name="Kyndt J.A."/>
            <person name="Meyer T.E."/>
        </authorList>
    </citation>
    <scope>NUCLEOTIDE SEQUENCE [LARGE SCALE GENOMIC DNA]</scope>
    <source>
        <strain evidence="2 3">DSM 6151</strain>
    </source>
</reference>
<evidence type="ECO:0000256" key="1">
    <source>
        <dbReference type="SAM" id="Phobius"/>
    </source>
</evidence>
<dbReference type="AlphaFoldDB" id="A0A6I3SL94"/>
<gene>
    <name evidence="2" type="ORF">GJ688_12270</name>
</gene>
<protein>
    <submittedName>
        <fullName evidence="2">Uncharacterized protein</fullName>
    </submittedName>
</protein>
<organism evidence="2 3">
    <name type="scientific">Heliobacterium mobile</name>
    <name type="common">Heliobacillus mobilis</name>
    <dbReference type="NCBI Taxonomy" id="28064"/>
    <lineage>
        <taxon>Bacteria</taxon>
        <taxon>Bacillati</taxon>
        <taxon>Bacillota</taxon>
        <taxon>Clostridia</taxon>
        <taxon>Eubacteriales</taxon>
        <taxon>Heliobacteriaceae</taxon>
        <taxon>Heliobacterium</taxon>
    </lineage>
</organism>
<dbReference type="RefSeq" id="WP_155476838.1">
    <property type="nucleotide sequence ID" value="NZ_WNKU01000014.1"/>
</dbReference>
<name>A0A6I3SL94_HELMO</name>
<evidence type="ECO:0000313" key="3">
    <source>
        <dbReference type="Proteomes" id="UP000430670"/>
    </source>
</evidence>
<keyword evidence="3" id="KW-1185">Reference proteome</keyword>
<proteinExistence type="predicted"/>
<evidence type="ECO:0000313" key="2">
    <source>
        <dbReference type="EMBL" id="MTV49748.1"/>
    </source>
</evidence>
<keyword evidence="1" id="KW-0472">Membrane</keyword>
<dbReference type="Proteomes" id="UP000430670">
    <property type="component" value="Unassembled WGS sequence"/>
</dbReference>
<accession>A0A6I3SL94</accession>
<comment type="caution">
    <text evidence="2">The sequence shown here is derived from an EMBL/GenBank/DDBJ whole genome shotgun (WGS) entry which is preliminary data.</text>
</comment>
<feature type="transmembrane region" description="Helical" evidence="1">
    <location>
        <begin position="44"/>
        <end position="65"/>
    </location>
</feature>
<keyword evidence="1" id="KW-0812">Transmembrane</keyword>
<sequence>MEATGYVQVPTARSLSSRKKGRTSVVSVVRQCLEADESLREMQIIYGIFGFSFFYLLLKLFQCILL</sequence>
<dbReference type="EMBL" id="WNKU01000014">
    <property type="protein sequence ID" value="MTV49748.1"/>
    <property type="molecule type" value="Genomic_DNA"/>
</dbReference>
<keyword evidence="1" id="KW-1133">Transmembrane helix</keyword>